<dbReference type="EMBL" id="VSSQ01007019">
    <property type="protein sequence ID" value="MPM34589.1"/>
    <property type="molecule type" value="Genomic_DNA"/>
</dbReference>
<organism evidence="2">
    <name type="scientific">bioreactor metagenome</name>
    <dbReference type="NCBI Taxonomy" id="1076179"/>
    <lineage>
        <taxon>unclassified sequences</taxon>
        <taxon>metagenomes</taxon>
        <taxon>ecological metagenomes</taxon>
    </lineage>
</organism>
<gene>
    <name evidence="2" type="ORF">SDC9_81175</name>
</gene>
<accession>A0A644Z206</accession>
<name>A0A644Z206_9ZZZZ</name>
<comment type="caution">
    <text evidence="2">The sequence shown here is derived from an EMBL/GenBank/DDBJ whole genome shotgun (WGS) entry which is preliminary data.</text>
</comment>
<evidence type="ECO:0000256" key="1">
    <source>
        <dbReference type="SAM" id="MobiDB-lite"/>
    </source>
</evidence>
<protein>
    <submittedName>
        <fullName evidence="2">Uncharacterized protein</fullName>
    </submittedName>
</protein>
<proteinExistence type="predicted"/>
<dbReference type="AlphaFoldDB" id="A0A644Z206"/>
<feature type="region of interest" description="Disordered" evidence="1">
    <location>
        <begin position="95"/>
        <end position="121"/>
    </location>
</feature>
<sequence length="186" mass="20491">MARARPEDDARQSGKNLAEIGSDLLTRLVAVGAGVQFEIVFGLVPAGRACRGHPGFESRRFAPDDFLGSDHGVVDVIHAGADRVFHGDADASFVGGRHQLGSDHRQQQKHSGQQRHRNADGDPAVAQYAVKHIGIAVAQRFEAAGADRQHPFGQRPRLVVMADAFAHEQPRHHRHQRHRRHQRTGQ</sequence>
<evidence type="ECO:0000313" key="2">
    <source>
        <dbReference type="EMBL" id="MPM34589.1"/>
    </source>
</evidence>
<reference evidence="2" key="1">
    <citation type="submission" date="2019-08" db="EMBL/GenBank/DDBJ databases">
        <authorList>
            <person name="Kucharzyk K."/>
            <person name="Murdoch R.W."/>
            <person name="Higgins S."/>
            <person name="Loffler F."/>
        </authorList>
    </citation>
    <scope>NUCLEOTIDE SEQUENCE</scope>
</reference>